<feature type="compositionally biased region" description="Basic and acidic residues" evidence="13">
    <location>
        <begin position="1"/>
        <end position="13"/>
    </location>
</feature>
<comment type="cofactor">
    <cofactor evidence="11">
        <name>heme</name>
        <dbReference type="ChEBI" id="CHEBI:30413"/>
    </cofactor>
</comment>
<dbReference type="GO" id="GO:0005506">
    <property type="term" value="F:iron ion binding"/>
    <property type="evidence" value="ECO:0007669"/>
    <property type="project" value="InterPro"/>
</dbReference>
<comment type="subcellular location">
    <subcellularLocation>
        <location evidence="1">Membrane</location>
    </subcellularLocation>
</comment>
<gene>
    <name evidence="14" type="ORF">RND81_02G104500</name>
</gene>
<keyword evidence="15" id="KW-1185">Reference proteome</keyword>
<dbReference type="Pfam" id="PF00067">
    <property type="entry name" value="p450"/>
    <property type="match status" value="1"/>
</dbReference>
<comment type="similarity">
    <text evidence="2 12">Belongs to the cytochrome P450 family.</text>
</comment>
<dbReference type="InterPro" id="IPR001128">
    <property type="entry name" value="Cyt_P450"/>
</dbReference>
<evidence type="ECO:0000256" key="3">
    <source>
        <dbReference type="ARBA" id="ARBA00022617"/>
    </source>
</evidence>
<comment type="caution">
    <text evidence="14">The sequence shown here is derived from an EMBL/GenBank/DDBJ whole genome shotgun (WGS) entry which is preliminary data.</text>
</comment>
<dbReference type="InterPro" id="IPR017972">
    <property type="entry name" value="Cyt_P450_CS"/>
</dbReference>
<dbReference type="SUPFAM" id="SSF48264">
    <property type="entry name" value="Cytochrome P450"/>
    <property type="match status" value="1"/>
</dbReference>
<dbReference type="Gene3D" id="1.10.630.10">
    <property type="entry name" value="Cytochrome P450"/>
    <property type="match status" value="2"/>
</dbReference>
<accession>A0AAW1MKS1</accession>
<evidence type="ECO:0000256" key="8">
    <source>
        <dbReference type="ARBA" id="ARBA00023004"/>
    </source>
</evidence>
<keyword evidence="6" id="KW-1133">Transmembrane helix</keyword>
<feature type="binding site" description="axial binding residue" evidence="11">
    <location>
        <position position="429"/>
    </location>
    <ligand>
        <name>heme</name>
        <dbReference type="ChEBI" id="CHEBI:30413"/>
    </ligand>
    <ligandPart>
        <name>Fe</name>
        <dbReference type="ChEBI" id="CHEBI:18248"/>
    </ligandPart>
</feature>
<feature type="region of interest" description="Disordered" evidence="13">
    <location>
        <begin position="1"/>
        <end position="20"/>
    </location>
</feature>
<dbReference type="InterPro" id="IPR050665">
    <property type="entry name" value="Cytochrome_P450_Monooxygen"/>
</dbReference>
<evidence type="ECO:0000256" key="5">
    <source>
        <dbReference type="ARBA" id="ARBA00022723"/>
    </source>
</evidence>
<keyword evidence="7 12" id="KW-0560">Oxidoreductase</keyword>
<dbReference type="GO" id="GO:0004497">
    <property type="term" value="F:monooxygenase activity"/>
    <property type="evidence" value="ECO:0007669"/>
    <property type="project" value="UniProtKB-KW"/>
</dbReference>
<protein>
    <recommendedName>
        <fullName evidence="16">Cytochrome P450</fullName>
    </recommendedName>
</protein>
<dbReference type="GO" id="GO:0016705">
    <property type="term" value="F:oxidoreductase activity, acting on paired donors, with incorporation or reduction of molecular oxygen"/>
    <property type="evidence" value="ECO:0007669"/>
    <property type="project" value="InterPro"/>
</dbReference>
<dbReference type="Proteomes" id="UP001443914">
    <property type="component" value="Unassembled WGS sequence"/>
</dbReference>
<evidence type="ECO:0000313" key="14">
    <source>
        <dbReference type="EMBL" id="KAK9749134.1"/>
    </source>
</evidence>
<keyword evidence="5 11" id="KW-0479">Metal-binding</keyword>
<evidence type="ECO:0000256" key="12">
    <source>
        <dbReference type="RuleBase" id="RU000461"/>
    </source>
</evidence>
<organism evidence="14 15">
    <name type="scientific">Saponaria officinalis</name>
    <name type="common">Common soapwort</name>
    <name type="synonym">Lychnis saponaria</name>
    <dbReference type="NCBI Taxonomy" id="3572"/>
    <lineage>
        <taxon>Eukaryota</taxon>
        <taxon>Viridiplantae</taxon>
        <taxon>Streptophyta</taxon>
        <taxon>Embryophyta</taxon>
        <taxon>Tracheophyta</taxon>
        <taxon>Spermatophyta</taxon>
        <taxon>Magnoliopsida</taxon>
        <taxon>eudicotyledons</taxon>
        <taxon>Gunneridae</taxon>
        <taxon>Pentapetalae</taxon>
        <taxon>Caryophyllales</taxon>
        <taxon>Caryophyllaceae</taxon>
        <taxon>Caryophylleae</taxon>
        <taxon>Saponaria</taxon>
    </lineage>
</organism>
<name>A0AAW1MKS1_SAPOF</name>
<dbReference type="PRINTS" id="PR00385">
    <property type="entry name" value="P450"/>
</dbReference>
<dbReference type="InterPro" id="IPR036396">
    <property type="entry name" value="Cyt_P450_sf"/>
</dbReference>
<evidence type="ECO:0000313" key="15">
    <source>
        <dbReference type="Proteomes" id="UP001443914"/>
    </source>
</evidence>
<dbReference type="PRINTS" id="PR00465">
    <property type="entry name" value="EP450IV"/>
</dbReference>
<dbReference type="InterPro" id="IPR002403">
    <property type="entry name" value="Cyt_P450_E_grp-IV"/>
</dbReference>
<evidence type="ECO:0000256" key="9">
    <source>
        <dbReference type="ARBA" id="ARBA00023033"/>
    </source>
</evidence>
<evidence type="ECO:0008006" key="16">
    <source>
        <dbReference type="Google" id="ProtNLM"/>
    </source>
</evidence>
<reference evidence="14" key="1">
    <citation type="submission" date="2024-03" db="EMBL/GenBank/DDBJ databases">
        <title>WGS assembly of Saponaria officinalis var. Norfolk2.</title>
        <authorList>
            <person name="Jenkins J."/>
            <person name="Shu S."/>
            <person name="Grimwood J."/>
            <person name="Barry K."/>
            <person name="Goodstein D."/>
            <person name="Schmutz J."/>
            <person name="Leebens-Mack J."/>
            <person name="Osbourn A."/>
        </authorList>
    </citation>
    <scope>NUCLEOTIDE SEQUENCE [LARGE SCALE GENOMIC DNA]</scope>
    <source>
        <strain evidence="14">JIC</strain>
    </source>
</reference>
<evidence type="ECO:0000256" key="13">
    <source>
        <dbReference type="SAM" id="MobiDB-lite"/>
    </source>
</evidence>
<dbReference type="PANTHER" id="PTHR24282:SF260">
    <property type="entry name" value="CYTOCHROME P450 714C2-LIKE"/>
    <property type="match status" value="1"/>
</dbReference>
<evidence type="ECO:0000256" key="2">
    <source>
        <dbReference type="ARBA" id="ARBA00010617"/>
    </source>
</evidence>
<keyword evidence="4" id="KW-0812">Transmembrane</keyword>
<dbReference type="PROSITE" id="PS00086">
    <property type="entry name" value="CYTOCHROME_P450"/>
    <property type="match status" value="1"/>
</dbReference>
<dbReference type="AlphaFoldDB" id="A0AAW1MKS1"/>
<evidence type="ECO:0000256" key="7">
    <source>
        <dbReference type="ARBA" id="ARBA00023002"/>
    </source>
</evidence>
<dbReference type="GO" id="GO:0016020">
    <property type="term" value="C:membrane"/>
    <property type="evidence" value="ECO:0007669"/>
    <property type="project" value="UniProtKB-SubCell"/>
</dbReference>
<keyword evidence="9 12" id="KW-0503">Monooxygenase</keyword>
<feature type="region of interest" description="Disordered" evidence="13">
    <location>
        <begin position="42"/>
        <end position="71"/>
    </location>
</feature>
<dbReference type="GO" id="GO:0020037">
    <property type="term" value="F:heme binding"/>
    <property type="evidence" value="ECO:0007669"/>
    <property type="project" value="InterPro"/>
</dbReference>
<evidence type="ECO:0000256" key="4">
    <source>
        <dbReference type="ARBA" id="ARBA00022692"/>
    </source>
</evidence>
<keyword evidence="8 11" id="KW-0408">Iron</keyword>
<evidence type="ECO:0000256" key="10">
    <source>
        <dbReference type="ARBA" id="ARBA00023136"/>
    </source>
</evidence>
<keyword evidence="3 11" id="KW-0349">Heme</keyword>
<dbReference type="EMBL" id="JBDFQZ010000002">
    <property type="protein sequence ID" value="KAK9749134.1"/>
    <property type="molecule type" value="Genomic_DNA"/>
</dbReference>
<evidence type="ECO:0000256" key="6">
    <source>
        <dbReference type="ARBA" id="ARBA00022989"/>
    </source>
</evidence>
<evidence type="ECO:0000256" key="1">
    <source>
        <dbReference type="ARBA" id="ARBA00004370"/>
    </source>
</evidence>
<proteinExistence type="inferred from homology"/>
<evidence type="ECO:0000256" key="11">
    <source>
        <dbReference type="PIRSR" id="PIRSR602403-1"/>
    </source>
</evidence>
<dbReference type="PANTHER" id="PTHR24282">
    <property type="entry name" value="CYTOCHROME P450 FAMILY MEMBER"/>
    <property type="match status" value="1"/>
</dbReference>
<sequence>MELGIRQKLEKQGIRGPKPSSILLGNIPQIIQIKTQFNKNDQYPHQHLHTNNMSESDTKTQPALPNTSQQSILHPKPTYQTMFGDVDFAPNHSSPCHLILRTHQPLIPLLHTILTIRMKPVVANESQPNIIKEMTNNIKLDLGKPFYLSKDRAPLLGHGVVSSSASFWHFQRKLIAPEFFPDKIKVFTIIGMFGMIVEATTTIFRVRVKKSGSRANFSIEEDQALIASYMKMSEDSIVGSRQKIDKMWARYMPSKNNWEIRRVEKEINQMILKVVKDRMGVKRETDFLQKIVEGAKMCTNQDDPNMKVVDVEKLMVDNCKIMYFAGHETTSTSAAWSLMHLTMIIQESLRLYPPALFIARIALEETILNNIKVPKGVDIQITIPLLHHDKELWGNDVHQFKPQRFPNGVDGACKAPHAYLPFGCGSRVCLGQNFAMVELKVILSIILSKFRFELSPCYRHCPSFRLTTEPEHGVL</sequence>
<keyword evidence="10" id="KW-0472">Membrane</keyword>